<keyword evidence="2" id="KW-0472">Membrane</keyword>
<protein>
    <submittedName>
        <fullName evidence="3">Uncharacterized protein</fullName>
    </submittedName>
</protein>
<evidence type="ECO:0000313" key="3">
    <source>
        <dbReference type="EMBL" id="KIO17246.1"/>
    </source>
</evidence>
<organism evidence="3 4">
    <name type="scientific">Tulasnella calospora MUT 4182</name>
    <dbReference type="NCBI Taxonomy" id="1051891"/>
    <lineage>
        <taxon>Eukaryota</taxon>
        <taxon>Fungi</taxon>
        <taxon>Dikarya</taxon>
        <taxon>Basidiomycota</taxon>
        <taxon>Agaricomycotina</taxon>
        <taxon>Agaricomycetes</taxon>
        <taxon>Cantharellales</taxon>
        <taxon>Tulasnellaceae</taxon>
        <taxon>Tulasnella</taxon>
    </lineage>
</organism>
<sequence length="214" mass="23749">MVNGVRRTLSTQRQALGSSQAHNRLHPPDRWWRLVGLVCVVSVWTWLTSFPSLDYFYLSLPLIDFIQLLQDFVEVRIADFTLGESRFRHTGATCLAQRLVTAVVISATPLPPTSSRPSDGSSTADFVTKGLPRLAVELRSSPKPSTPVKDSLLHTQPQRHGSCSQPWKKQTLNTLFLPNFGISFYNGPQNPCGHQSIPHSGRLRYGSSQDQGPG</sequence>
<name>A0A0C3Q2W3_9AGAM</name>
<evidence type="ECO:0000256" key="2">
    <source>
        <dbReference type="SAM" id="Phobius"/>
    </source>
</evidence>
<feature type="transmembrane region" description="Helical" evidence="2">
    <location>
        <begin position="31"/>
        <end position="49"/>
    </location>
</feature>
<proteinExistence type="predicted"/>
<keyword evidence="4" id="KW-1185">Reference proteome</keyword>
<dbReference type="AlphaFoldDB" id="A0A0C3Q2W3"/>
<dbReference type="Proteomes" id="UP000054248">
    <property type="component" value="Unassembled WGS sequence"/>
</dbReference>
<accession>A0A0C3Q2W3</accession>
<feature type="region of interest" description="Disordered" evidence="1">
    <location>
        <begin position="138"/>
        <end position="166"/>
    </location>
</feature>
<keyword evidence="2" id="KW-0812">Transmembrane</keyword>
<feature type="compositionally biased region" description="Polar residues" evidence="1">
    <location>
        <begin position="153"/>
        <end position="166"/>
    </location>
</feature>
<feature type="region of interest" description="Disordered" evidence="1">
    <location>
        <begin position="193"/>
        <end position="214"/>
    </location>
</feature>
<dbReference type="EMBL" id="KN823409">
    <property type="protein sequence ID" value="KIO17246.1"/>
    <property type="molecule type" value="Genomic_DNA"/>
</dbReference>
<evidence type="ECO:0000256" key="1">
    <source>
        <dbReference type="SAM" id="MobiDB-lite"/>
    </source>
</evidence>
<reference evidence="4" key="2">
    <citation type="submission" date="2015-01" db="EMBL/GenBank/DDBJ databases">
        <title>Evolutionary Origins and Diversification of the Mycorrhizal Mutualists.</title>
        <authorList>
            <consortium name="DOE Joint Genome Institute"/>
            <consortium name="Mycorrhizal Genomics Consortium"/>
            <person name="Kohler A."/>
            <person name="Kuo A."/>
            <person name="Nagy L.G."/>
            <person name="Floudas D."/>
            <person name="Copeland A."/>
            <person name="Barry K.W."/>
            <person name="Cichocki N."/>
            <person name="Veneault-Fourrey C."/>
            <person name="LaButti K."/>
            <person name="Lindquist E.A."/>
            <person name="Lipzen A."/>
            <person name="Lundell T."/>
            <person name="Morin E."/>
            <person name="Murat C."/>
            <person name="Riley R."/>
            <person name="Ohm R."/>
            <person name="Sun H."/>
            <person name="Tunlid A."/>
            <person name="Henrissat B."/>
            <person name="Grigoriev I.V."/>
            <person name="Hibbett D.S."/>
            <person name="Martin F."/>
        </authorList>
    </citation>
    <scope>NUCLEOTIDE SEQUENCE [LARGE SCALE GENOMIC DNA]</scope>
    <source>
        <strain evidence="4">MUT 4182</strain>
    </source>
</reference>
<reference evidence="3 4" key="1">
    <citation type="submission" date="2014-04" db="EMBL/GenBank/DDBJ databases">
        <authorList>
            <consortium name="DOE Joint Genome Institute"/>
            <person name="Kuo A."/>
            <person name="Girlanda M."/>
            <person name="Perotto S."/>
            <person name="Kohler A."/>
            <person name="Nagy L.G."/>
            <person name="Floudas D."/>
            <person name="Copeland A."/>
            <person name="Barry K.W."/>
            <person name="Cichocki N."/>
            <person name="Veneault-Fourrey C."/>
            <person name="LaButti K."/>
            <person name="Lindquist E.A."/>
            <person name="Lipzen A."/>
            <person name="Lundell T."/>
            <person name="Morin E."/>
            <person name="Murat C."/>
            <person name="Sun H."/>
            <person name="Tunlid A."/>
            <person name="Henrissat B."/>
            <person name="Grigoriev I.V."/>
            <person name="Hibbett D.S."/>
            <person name="Martin F."/>
            <person name="Nordberg H.P."/>
            <person name="Cantor M.N."/>
            <person name="Hua S.X."/>
        </authorList>
    </citation>
    <scope>NUCLEOTIDE SEQUENCE [LARGE SCALE GENOMIC DNA]</scope>
    <source>
        <strain evidence="3 4">MUT 4182</strain>
    </source>
</reference>
<dbReference type="HOGENOM" id="CLU_1289795_0_0_1"/>
<evidence type="ECO:0000313" key="4">
    <source>
        <dbReference type="Proteomes" id="UP000054248"/>
    </source>
</evidence>
<keyword evidence="2" id="KW-1133">Transmembrane helix</keyword>
<gene>
    <name evidence="3" type="ORF">M407DRAFT_33092</name>
</gene>